<dbReference type="AlphaFoldDB" id="A0A550CY93"/>
<keyword evidence="2" id="KW-1185">Reference proteome</keyword>
<proteinExistence type="predicted"/>
<name>A0A550CY93_9AGAR</name>
<dbReference type="Proteomes" id="UP000320762">
    <property type="component" value="Unassembled WGS sequence"/>
</dbReference>
<reference evidence="1 2" key="1">
    <citation type="journal article" date="2019" name="New Phytol.">
        <title>Comparative genomics reveals unique wood-decay strategies and fruiting body development in the Schizophyllaceae.</title>
        <authorList>
            <person name="Almasi E."/>
            <person name="Sahu N."/>
            <person name="Krizsan K."/>
            <person name="Balint B."/>
            <person name="Kovacs G.M."/>
            <person name="Kiss B."/>
            <person name="Cseklye J."/>
            <person name="Drula E."/>
            <person name="Henrissat B."/>
            <person name="Nagy I."/>
            <person name="Chovatia M."/>
            <person name="Adam C."/>
            <person name="LaButti K."/>
            <person name="Lipzen A."/>
            <person name="Riley R."/>
            <person name="Grigoriev I.V."/>
            <person name="Nagy L.G."/>
        </authorList>
    </citation>
    <scope>NUCLEOTIDE SEQUENCE [LARGE SCALE GENOMIC DNA]</scope>
    <source>
        <strain evidence="1 2">NL-1724</strain>
    </source>
</reference>
<protein>
    <submittedName>
        <fullName evidence="1">Uncharacterized protein</fullName>
    </submittedName>
</protein>
<sequence length="59" mass="6536">MRHVRVDQDVQAADRALPPLLLKPKVSRSPPKSISMPSTRFVMAYRRPGRSSAAAHSPL</sequence>
<evidence type="ECO:0000313" key="1">
    <source>
        <dbReference type="EMBL" id="TRM69765.1"/>
    </source>
</evidence>
<accession>A0A550CY93</accession>
<gene>
    <name evidence="1" type="ORF">BD626DRAFT_475203</name>
</gene>
<evidence type="ECO:0000313" key="2">
    <source>
        <dbReference type="Proteomes" id="UP000320762"/>
    </source>
</evidence>
<comment type="caution">
    <text evidence="1">The sequence shown here is derived from an EMBL/GenBank/DDBJ whole genome shotgun (WGS) entry which is preliminary data.</text>
</comment>
<dbReference type="EMBL" id="VDMD01000001">
    <property type="protein sequence ID" value="TRM69765.1"/>
    <property type="molecule type" value="Genomic_DNA"/>
</dbReference>
<organism evidence="1 2">
    <name type="scientific">Schizophyllum amplum</name>
    <dbReference type="NCBI Taxonomy" id="97359"/>
    <lineage>
        <taxon>Eukaryota</taxon>
        <taxon>Fungi</taxon>
        <taxon>Dikarya</taxon>
        <taxon>Basidiomycota</taxon>
        <taxon>Agaricomycotina</taxon>
        <taxon>Agaricomycetes</taxon>
        <taxon>Agaricomycetidae</taxon>
        <taxon>Agaricales</taxon>
        <taxon>Schizophyllaceae</taxon>
        <taxon>Schizophyllum</taxon>
    </lineage>
</organism>